<name>A0A9W9PN09_9EURO</name>
<dbReference type="PANTHER" id="PTHR43544:SF32">
    <property type="entry name" value="CHAIN DEHYDROGENASE, PUTATIVE (AFU_ORTHOLOGUE AFUA_5G01530)-RELATED"/>
    <property type="match status" value="1"/>
</dbReference>
<keyword evidence="3" id="KW-1185">Reference proteome</keyword>
<dbReference type="Gene3D" id="3.40.50.720">
    <property type="entry name" value="NAD(P)-binding Rossmann-like Domain"/>
    <property type="match status" value="1"/>
</dbReference>
<reference evidence="2" key="1">
    <citation type="submission" date="2022-12" db="EMBL/GenBank/DDBJ databases">
        <authorList>
            <person name="Petersen C."/>
        </authorList>
    </citation>
    <scope>NUCLEOTIDE SEQUENCE</scope>
    <source>
        <strain evidence="2">IBT 21472</strain>
    </source>
</reference>
<dbReference type="PANTHER" id="PTHR43544">
    <property type="entry name" value="SHORT-CHAIN DEHYDROGENASE/REDUCTASE"/>
    <property type="match status" value="1"/>
</dbReference>
<reference evidence="2" key="2">
    <citation type="journal article" date="2023" name="IMA Fungus">
        <title>Comparative genomic study of the Penicillium genus elucidates a diverse pangenome and 15 lateral gene transfer events.</title>
        <authorList>
            <person name="Petersen C."/>
            <person name="Sorensen T."/>
            <person name="Nielsen M.R."/>
            <person name="Sondergaard T.E."/>
            <person name="Sorensen J.L."/>
            <person name="Fitzpatrick D.A."/>
            <person name="Frisvad J.C."/>
            <person name="Nielsen K.L."/>
        </authorList>
    </citation>
    <scope>NUCLEOTIDE SEQUENCE</scope>
    <source>
        <strain evidence="2">IBT 21472</strain>
    </source>
</reference>
<accession>A0A9W9PN09</accession>
<proteinExistence type="inferred from homology"/>
<dbReference type="AlphaFoldDB" id="A0A9W9PN09"/>
<dbReference type="SUPFAM" id="SSF51735">
    <property type="entry name" value="NAD(P)-binding Rossmann-fold domains"/>
    <property type="match status" value="1"/>
</dbReference>
<comment type="caution">
    <text evidence="2">The sequence shown here is derived from an EMBL/GenBank/DDBJ whole genome shotgun (WGS) entry which is preliminary data.</text>
</comment>
<dbReference type="GO" id="GO:0005737">
    <property type="term" value="C:cytoplasm"/>
    <property type="evidence" value="ECO:0007669"/>
    <property type="project" value="TreeGrafter"/>
</dbReference>
<dbReference type="GO" id="GO:0016491">
    <property type="term" value="F:oxidoreductase activity"/>
    <property type="evidence" value="ECO:0007669"/>
    <property type="project" value="TreeGrafter"/>
</dbReference>
<organism evidence="2 3">
    <name type="scientific">Penicillium atrosanguineum</name>
    <dbReference type="NCBI Taxonomy" id="1132637"/>
    <lineage>
        <taxon>Eukaryota</taxon>
        <taxon>Fungi</taxon>
        <taxon>Dikarya</taxon>
        <taxon>Ascomycota</taxon>
        <taxon>Pezizomycotina</taxon>
        <taxon>Eurotiomycetes</taxon>
        <taxon>Eurotiomycetidae</taxon>
        <taxon>Eurotiales</taxon>
        <taxon>Aspergillaceae</taxon>
        <taxon>Penicillium</taxon>
    </lineage>
</organism>
<dbReference type="Pfam" id="PF00106">
    <property type="entry name" value="adh_short"/>
    <property type="match status" value="1"/>
</dbReference>
<evidence type="ECO:0000313" key="2">
    <source>
        <dbReference type="EMBL" id="KAJ5299109.1"/>
    </source>
</evidence>
<dbReference type="PRINTS" id="PR00081">
    <property type="entry name" value="GDHRDH"/>
</dbReference>
<sequence length="264" mass="28663">MATKVVLVTGASSGIGYETVKAFIESPNPYHVFVGSRSIQKGNDALQKIRAECPSATNTLEMLILDLNSDESIEKAFEAVNSSQGRLDILINNAGAGFDGEFLQAKISLRECYNKAYDVNVSGTNVVTWTFIPLLLKSAEPRLLFVAGLSQMTQAAKAYFPTPPQPAGWPKNIDFETIGYRCSKTAMNMLMLDWNHKLKEDGIKVFSVSPGFCATGLGGLGEDLIKAMGGEHPREGAHRLVTVAEGYRDTDTGKIVDKVGLLPW</sequence>
<protein>
    <submittedName>
        <fullName evidence="2">NAD(P)-binding protein</fullName>
    </submittedName>
</protein>
<gene>
    <name evidence="2" type="ORF">N7476_010666</name>
</gene>
<dbReference type="InterPro" id="IPR036291">
    <property type="entry name" value="NAD(P)-bd_dom_sf"/>
</dbReference>
<dbReference type="Proteomes" id="UP001147746">
    <property type="component" value="Unassembled WGS sequence"/>
</dbReference>
<evidence type="ECO:0000313" key="3">
    <source>
        <dbReference type="Proteomes" id="UP001147746"/>
    </source>
</evidence>
<dbReference type="InterPro" id="IPR002347">
    <property type="entry name" value="SDR_fam"/>
</dbReference>
<comment type="similarity">
    <text evidence="1">Belongs to the short-chain dehydrogenases/reductases (SDR) family.</text>
</comment>
<dbReference type="EMBL" id="JAPZBO010000010">
    <property type="protein sequence ID" value="KAJ5299109.1"/>
    <property type="molecule type" value="Genomic_DNA"/>
</dbReference>
<dbReference type="InterPro" id="IPR051468">
    <property type="entry name" value="Fungal_SecMetab_SDRs"/>
</dbReference>
<evidence type="ECO:0000256" key="1">
    <source>
        <dbReference type="ARBA" id="ARBA00006484"/>
    </source>
</evidence>
<dbReference type="GO" id="GO:0019748">
    <property type="term" value="P:secondary metabolic process"/>
    <property type="evidence" value="ECO:0007669"/>
    <property type="project" value="TreeGrafter"/>
</dbReference>